<dbReference type="GO" id="GO:0004175">
    <property type="term" value="F:endopeptidase activity"/>
    <property type="evidence" value="ECO:0007669"/>
    <property type="project" value="UniProtKB-ARBA"/>
</dbReference>
<accession>A0A367ER93</accession>
<keyword evidence="1" id="KW-0812">Transmembrane</keyword>
<dbReference type="InterPro" id="IPR042150">
    <property type="entry name" value="MmRce1-like"/>
</dbReference>
<evidence type="ECO:0000259" key="2">
    <source>
        <dbReference type="Pfam" id="PF02517"/>
    </source>
</evidence>
<evidence type="ECO:0000313" key="4">
    <source>
        <dbReference type="Proteomes" id="UP000252914"/>
    </source>
</evidence>
<feature type="domain" description="CAAX prenyl protease 2/Lysostaphin resistance protein A-like" evidence="2">
    <location>
        <begin position="98"/>
        <end position="195"/>
    </location>
</feature>
<keyword evidence="4" id="KW-1185">Reference proteome</keyword>
<keyword evidence="3" id="KW-0482">Metalloprotease</keyword>
<dbReference type="GO" id="GO:0008237">
    <property type="term" value="F:metallopeptidase activity"/>
    <property type="evidence" value="ECO:0007669"/>
    <property type="project" value="UniProtKB-KW"/>
</dbReference>
<keyword evidence="3" id="KW-0645">Protease</keyword>
<dbReference type="PANTHER" id="PTHR35797">
    <property type="entry name" value="PROTEASE-RELATED"/>
    <property type="match status" value="1"/>
</dbReference>
<dbReference type="InterPro" id="IPR003675">
    <property type="entry name" value="Rce1/LyrA-like_dom"/>
</dbReference>
<keyword evidence="1" id="KW-1133">Transmembrane helix</keyword>
<feature type="transmembrane region" description="Helical" evidence="1">
    <location>
        <begin position="67"/>
        <end position="86"/>
    </location>
</feature>
<comment type="caution">
    <text evidence="3">The sequence shown here is derived from an EMBL/GenBank/DDBJ whole genome shotgun (WGS) entry which is preliminary data.</text>
</comment>
<evidence type="ECO:0000256" key="1">
    <source>
        <dbReference type="SAM" id="Phobius"/>
    </source>
</evidence>
<keyword evidence="3" id="KW-0378">Hydrolase</keyword>
<protein>
    <submittedName>
        <fullName evidence="3">CPBP family intramembrane metalloprotease</fullName>
    </submittedName>
</protein>
<feature type="transmembrane region" description="Helical" evidence="1">
    <location>
        <begin position="155"/>
        <end position="175"/>
    </location>
</feature>
<sequence>MAVYVAVAFSAAGVLGAVQPLTRIPGEVVQLTQFGPALGVGVVALLWPGRLREVLAGTGPARARGALLLATAPVIIVVSAALHAALTGEAGLARPEAPFALIAAAQLLGACGEEIGWRCLLQPLLRTRFGPLGASVTVGIVWGVWHVQIFARHPVYAVSFLVAAVSMSVVLGLALDLAGSSRLLLAGGFHALINLGMLLCMDEESGAVLPMVVFGSSCLLAAAVWAWTTARAARSAASGAQSAASVRARLPVIMRDVR</sequence>
<feature type="transmembrane region" description="Helical" evidence="1">
    <location>
        <begin position="30"/>
        <end position="47"/>
    </location>
</feature>
<dbReference type="Proteomes" id="UP000252914">
    <property type="component" value="Unassembled WGS sequence"/>
</dbReference>
<name>A0A367ER93_9ACTN</name>
<dbReference type="AlphaFoldDB" id="A0A367ER93"/>
<feature type="transmembrane region" description="Helical" evidence="1">
    <location>
        <begin position="129"/>
        <end position="149"/>
    </location>
</feature>
<evidence type="ECO:0000313" key="3">
    <source>
        <dbReference type="EMBL" id="RCG20561.1"/>
    </source>
</evidence>
<feature type="transmembrane region" description="Helical" evidence="1">
    <location>
        <begin position="207"/>
        <end position="227"/>
    </location>
</feature>
<proteinExistence type="predicted"/>
<organism evidence="3 4">
    <name type="scientific">Streptomyces diacarni</name>
    <dbReference type="NCBI Taxonomy" id="2800381"/>
    <lineage>
        <taxon>Bacteria</taxon>
        <taxon>Bacillati</taxon>
        <taxon>Actinomycetota</taxon>
        <taxon>Actinomycetes</taxon>
        <taxon>Kitasatosporales</taxon>
        <taxon>Streptomycetaceae</taxon>
        <taxon>Streptomyces</taxon>
    </lineage>
</organism>
<reference evidence="3 4" key="1">
    <citation type="submission" date="2018-06" db="EMBL/GenBank/DDBJ databases">
        <title>Streptomyces reniochalinae sp. nov. and Streptomyces diacarnus sp. nov. from marine sponges.</title>
        <authorList>
            <person name="Li L."/>
        </authorList>
    </citation>
    <scope>NUCLEOTIDE SEQUENCE [LARGE SCALE GENOMIC DNA]</scope>
    <source>
        <strain evidence="3 4">LHW51701</strain>
    </source>
</reference>
<dbReference type="PANTHER" id="PTHR35797:SF1">
    <property type="entry name" value="PROTEASE"/>
    <property type="match status" value="1"/>
</dbReference>
<keyword evidence="1" id="KW-0472">Membrane</keyword>
<dbReference type="EMBL" id="QOIN01000047">
    <property type="protein sequence ID" value="RCG20561.1"/>
    <property type="molecule type" value="Genomic_DNA"/>
</dbReference>
<dbReference type="GO" id="GO:0006508">
    <property type="term" value="P:proteolysis"/>
    <property type="evidence" value="ECO:0007669"/>
    <property type="project" value="UniProtKB-KW"/>
</dbReference>
<dbReference type="GO" id="GO:0080120">
    <property type="term" value="P:CAAX-box protein maturation"/>
    <property type="evidence" value="ECO:0007669"/>
    <property type="project" value="UniProtKB-ARBA"/>
</dbReference>
<dbReference type="Pfam" id="PF02517">
    <property type="entry name" value="Rce1-like"/>
    <property type="match status" value="1"/>
</dbReference>
<gene>
    <name evidence="3" type="ORF">DTL70_19810</name>
</gene>